<comment type="caution">
    <text evidence="1">The sequence shown here is derived from an EMBL/GenBank/DDBJ whole genome shotgun (WGS) entry which is preliminary data.</text>
</comment>
<sequence>MELEPSSKIKPEAGLDRDDPLYLSMCLFIRSIFGRAEQSTIPFLLEADEFLHELGGFEAKQSSSHFRTSSNFVYCWSLSSLKKASGENTPDAR</sequence>
<keyword evidence="2" id="KW-1185">Reference proteome</keyword>
<reference evidence="1 2" key="1">
    <citation type="journal article" date="2019" name="Commun. Biol.">
        <title>The bagworm genome reveals a unique fibroin gene that provides high tensile strength.</title>
        <authorList>
            <person name="Kono N."/>
            <person name="Nakamura H."/>
            <person name="Ohtoshi R."/>
            <person name="Tomita M."/>
            <person name="Numata K."/>
            <person name="Arakawa K."/>
        </authorList>
    </citation>
    <scope>NUCLEOTIDE SEQUENCE [LARGE SCALE GENOMIC DNA]</scope>
</reference>
<evidence type="ECO:0000313" key="1">
    <source>
        <dbReference type="EMBL" id="GBP87885.1"/>
    </source>
</evidence>
<dbReference type="EMBL" id="BGZK01001892">
    <property type="protein sequence ID" value="GBP87885.1"/>
    <property type="molecule type" value="Genomic_DNA"/>
</dbReference>
<accession>A0A4C1ZMX8</accession>
<evidence type="ECO:0000313" key="2">
    <source>
        <dbReference type="Proteomes" id="UP000299102"/>
    </source>
</evidence>
<gene>
    <name evidence="1" type="ORF">EVAR_63824_1</name>
</gene>
<organism evidence="1 2">
    <name type="scientific">Eumeta variegata</name>
    <name type="common">Bagworm moth</name>
    <name type="synonym">Eumeta japonica</name>
    <dbReference type="NCBI Taxonomy" id="151549"/>
    <lineage>
        <taxon>Eukaryota</taxon>
        <taxon>Metazoa</taxon>
        <taxon>Ecdysozoa</taxon>
        <taxon>Arthropoda</taxon>
        <taxon>Hexapoda</taxon>
        <taxon>Insecta</taxon>
        <taxon>Pterygota</taxon>
        <taxon>Neoptera</taxon>
        <taxon>Endopterygota</taxon>
        <taxon>Lepidoptera</taxon>
        <taxon>Glossata</taxon>
        <taxon>Ditrysia</taxon>
        <taxon>Tineoidea</taxon>
        <taxon>Psychidae</taxon>
        <taxon>Oiketicinae</taxon>
        <taxon>Eumeta</taxon>
    </lineage>
</organism>
<name>A0A4C1ZMX8_EUMVA</name>
<protein>
    <submittedName>
        <fullName evidence="1">Uncharacterized protein</fullName>
    </submittedName>
</protein>
<dbReference type="AlphaFoldDB" id="A0A4C1ZMX8"/>
<dbReference type="Proteomes" id="UP000299102">
    <property type="component" value="Unassembled WGS sequence"/>
</dbReference>
<proteinExistence type="predicted"/>